<feature type="transmembrane region" description="Helical" evidence="8">
    <location>
        <begin position="672"/>
        <end position="695"/>
    </location>
</feature>
<proteinExistence type="inferred from homology"/>
<dbReference type="InterPro" id="IPR007632">
    <property type="entry name" value="Anoctamin"/>
</dbReference>
<keyword evidence="6 8" id="KW-0472">Membrane</keyword>
<dbReference type="KEGG" id="osn:115218320"/>
<dbReference type="Pfam" id="PF16178">
    <property type="entry name" value="Anoct_dimer"/>
    <property type="match status" value="1"/>
</dbReference>
<keyword evidence="4 8" id="KW-0812">Transmembrane</keyword>
<evidence type="ECO:0000256" key="3">
    <source>
        <dbReference type="ARBA" id="ARBA00022475"/>
    </source>
</evidence>
<name>A0A7E6F9Y7_9MOLL</name>
<feature type="compositionally biased region" description="Basic and acidic residues" evidence="9">
    <location>
        <begin position="831"/>
        <end position="842"/>
    </location>
</feature>
<feature type="transmembrane region" description="Helical" evidence="8">
    <location>
        <begin position="447"/>
        <end position="472"/>
    </location>
</feature>
<feature type="domain" description="Anoctamin transmembrane" evidence="10">
    <location>
        <begin position="299"/>
        <end position="791"/>
    </location>
</feature>
<comment type="subcellular location">
    <subcellularLocation>
        <location evidence="1">Cell membrane</location>
        <topology evidence="1">Multi-pass membrane protein</topology>
    </subcellularLocation>
    <subcellularLocation>
        <location evidence="8">Membrane</location>
        <topology evidence="8">Multi-pass membrane protein</topology>
    </subcellularLocation>
</comment>
<reference evidence="13" key="1">
    <citation type="submission" date="2025-08" db="UniProtKB">
        <authorList>
            <consortium name="RefSeq"/>
        </authorList>
    </citation>
    <scope>IDENTIFICATION</scope>
</reference>
<dbReference type="PANTHER" id="PTHR12308">
    <property type="entry name" value="ANOCTAMIN"/>
    <property type="match status" value="1"/>
</dbReference>
<evidence type="ECO:0000259" key="10">
    <source>
        <dbReference type="Pfam" id="PF04547"/>
    </source>
</evidence>
<keyword evidence="3" id="KW-1003">Cell membrane</keyword>
<evidence type="ECO:0000313" key="13">
    <source>
        <dbReference type="RefSeq" id="XP_036364353.1"/>
    </source>
</evidence>
<feature type="region of interest" description="Disordered" evidence="9">
    <location>
        <begin position="831"/>
        <end position="918"/>
    </location>
</feature>
<feature type="transmembrane region" description="Helical" evidence="8">
    <location>
        <begin position="725"/>
        <end position="745"/>
    </location>
</feature>
<organism evidence="12 13">
    <name type="scientific">Octopus sinensis</name>
    <name type="common">East Asian common octopus</name>
    <dbReference type="NCBI Taxonomy" id="2607531"/>
    <lineage>
        <taxon>Eukaryota</taxon>
        <taxon>Metazoa</taxon>
        <taxon>Spiralia</taxon>
        <taxon>Lophotrochozoa</taxon>
        <taxon>Mollusca</taxon>
        <taxon>Cephalopoda</taxon>
        <taxon>Coleoidea</taxon>
        <taxon>Octopodiformes</taxon>
        <taxon>Octopoda</taxon>
        <taxon>Incirrata</taxon>
        <taxon>Octopodidae</taxon>
        <taxon>Octopus</taxon>
    </lineage>
</organism>
<evidence type="ECO:0000256" key="8">
    <source>
        <dbReference type="RuleBase" id="RU280814"/>
    </source>
</evidence>
<evidence type="ECO:0000313" key="12">
    <source>
        <dbReference type="Proteomes" id="UP000515154"/>
    </source>
</evidence>
<evidence type="ECO:0000256" key="7">
    <source>
        <dbReference type="ARBA" id="ARBA00023180"/>
    </source>
</evidence>
<keyword evidence="5 8" id="KW-1133">Transmembrane helix</keyword>
<evidence type="ECO:0000259" key="11">
    <source>
        <dbReference type="Pfam" id="PF16178"/>
    </source>
</evidence>
<dbReference type="Proteomes" id="UP000515154">
    <property type="component" value="Linkage group LG13"/>
</dbReference>
<evidence type="ECO:0000256" key="4">
    <source>
        <dbReference type="ARBA" id="ARBA00022692"/>
    </source>
</evidence>
<dbReference type="Pfam" id="PF04547">
    <property type="entry name" value="Anoctamin"/>
    <property type="match status" value="1"/>
</dbReference>
<feature type="transmembrane region" description="Helical" evidence="8">
    <location>
        <begin position="307"/>
        <end position="332"/>
    </location>
</feature>
<dbReference type="RefSeq" id="XP_036364353.1">
    <property type="nucleotide sequence ID" value="XM_036508460.1"/>
</dbReference>
<dbReference type="GO" id="GO:0046983">
    <property type="term" value="F:protein dimerization activity"/>
    <property type="evidence" value="ECO:0007669"/>
    <property type="project" value="InterPro"/>
</dbReference>
<evidence type="ECO:0000256" key="2">
    <source>
        <dbReference type="ARBA" id="ARBA00009671"/>
    </source>
</evidence>
<feature type="domain" description="Anoctamin dimerisation" evidence="11">
    <location>
        <begin position="68"/>
        <end position="250"/>
    </location>
</feature>
<dbReference type="InterPro" id="IPR032394">
    <property type="entry name" value="Anoct_dimer"/>
</dbReference>
<protein>
    <recommendedName>
        <fullName evidence="8">Anoctamin</fullName>
    </recommendedName>
</protein>
<dbReference type="AlphaFoldDB" id="A0A7E6F9Y7"/>
<evidence type="ECO:0000256" key="5">
    <source>
        <dbReference type="ARBA" id="ARBA00022989"/>
    </source>
</evidence>
<accession>A0A7E6F9Y7</accession>
<keyword evidence="7" id="KW-0325">Glycoprotein</keyword>
<dbReference type="InterPro" id="IPR049452">
    <property type="entry name" value="Anoctamin_TM"/>
</dbReference>
<dbReference type="GO" id="GO:0005886">
    <property type="term" value="C:plasma membrane"/>
    <property type="evidence" value="ECO:0007669"/>
    <property type="project" value="UniProtKB-SubCell"/>
</dbReference>
<feature type="transmembrane region" description="Helical" evidence="8">
    <location>
        <begin position="765"/>
        <end position="785"/>
    </location>
</feature>
<feature type="compositionally biased region" description="Polar residues" evidence="9">
    <location>
        <begin position="851"/>
        <end position="869"/>
    </location>
</feature>
<comment type="similarity">
    <text evidence="2 8">Belongs to the anoctamin family.</text>
</comment>
<comment type="caution">
    <text evidence="8">Lacks conserved residue(s) required for the propagation of feature annotation.</text>
</comment>
<gene>
    <name evidence="13" type="primary">LOC115218320</name>
</gene>
<evidence type="ECO:0000256" key="9">
    <source>
        <dbReference type="SAM" id="MobiDB-lite"/>
    </source>
</evidence>
<dbReference type="PANTHER" id="PTHR12308:SF73">
    <property type="entry name" value="ANOCTAMIN"/>
    <property type="match status" value="1"/>
</dbReference>
<keyword evidence="12" id="KW-1185">Reference proteome</keyword>
<dbReference type="GO" id="GO:0005254">
    <property type="term" value="F:chloride channel activity"/>
    <property type="evidence" value="ECO:0007669"/>
    <property type="project" value="TreeGrafter"/>
</dbReference>
<sequence length="938" mass="108729">MLSDLKEKNLIKMGEQPDITTTQLGIKFVNKVKKKRPLKKLVKPKYVKRLSSFELEYSKLGDKLLPEKKFIDYILVHPETELVNGNEDCRQKFECKLLEEGFHIDKEVINGNVYKIIRCSFKRLCVEAERVRLQMPLSQGKLENFDDQNCLTTALYNYFATDDTIDYVSAPFIMEKIHWFYCYEDPSQFFRPALRSLLTHLILISLDYRDEKSHSEQDHSEKDLRGLLYLLKHEVYQDSFILHDDIDELEQKTVESLKSSEDKTSSDTKSESYGHVCDSRLTISKRWTVFWKFQPLWKIRNYFGEKIAFYFAWTGMLMTSLWFPTLFGIFIFCYGLNLRCSQTDLCIGLSNSSGFYNETSTIDQIKRTMNDVLLVIRESFDNNITPYFALIICLWGTIFMEAWKRKSCELAHQWDVHNYEFLEPNRPEFNAPKIYQKFYYYPMWDRFFKYLCSGSVVLFMVCLVGASVIGVIVYRVIMSIEYSDDVSEIEGFMITTIASSFLNAVSILLLGTIYTKLANKLTCWENHRTKSSFDDALIIKLFAFHFVNSYSSCFYIAFIRGRFLEHGIMGMGAGYQDKCEGSCMSQLSIQVMILMLTKPFPKFLKDVIIPQVKKIWRRIHAKGNFDSKVNNIDDGEGESKKAGLETWIQDEEGKPVLGDFTLEEFTEKTIQYGYLMLFAASFPLAPLIALITNFIDVRVDANRLLWTYRRPLAFISQDIGMWYPILRFINTVGVISNAFLIAFTSHWSETFSLSKRLWVVIGFEHIVYGVKLLIEIMIPDTTAYVKMVRRQNKMKVSERLKCETKDYHNIVPQDSHRSWFDCNGQLKAFKEPILEEPPEKRNSCSVEDETSSPIELSHSTSCNLSSQKQQRLKRKSLHTTEMLNKQKKGSVADDEDDGDSDSAAAKTRDRIINRNRPHSLATAGSISLSLGNHPASNL</sequence>
<evidence type="ECO:0000256" key="6">
    <source>
        <dbReference type="ARBA" id="ARBA00023136"/>
    </source>
</evidence>
<feature type="transmembrane region" description="Helical" evidence="8">
    <location>
        <begin position="492"/>
        <end position="515"/>
    </location>
</feature>
<feature type="transmembrane region" description="Helical" evidence="8">
    <location>
        <begin position="536"/>
        <end position="559"/>
    </location>
</feature>
<evidence type="ECO:0000256" key="1">
    <source>
        <dbReference type="ARBA" id="ARBA00004651"/>
    </source>
</evidence>